<keyword evidence="2" id="KW-1133">Transmembrane helix</keyword>
<evidence type="ECO:0000256" key="2">
    <source>
        <dbReference type="SAM" id="Phobius"/>
    </source>
</evidence>
<comment type="caution">
    <text evidence="4">The sequence shown here is derived from an EMBL/GenBank/DDBJ whole genome shotgun (WGS) entry which is preliminary data.</text>
</comment>
<proteinExistence type="predicted"/>
<dbReference type="AlphaFoldDB" id="A0ABD1DNJ5"/>
<evidence type="ECO:0000256" key="1">
    <source>
        <dbReference type="SAM" id="MobiDB-lite"/>
    </source>
</evidence>
<dbReference type="InterPro" id="IPR052728">
    <property type="entry name" value="O2_lipid_transport_reg"/>
</dbReference>
<protein>
    <recommendedName>
        <fullName evidence="3">Acyltransferase 3 domain-containing protein</fullName>
    </recommendedName>
</protein>
<feature type="transmembrane region" description="Helical" evidence="2">
    <location>
        <begin position="448"/>
        <end position="464"/>
    </location>
</feature>
<organism evidence="4 5">
    <name type="scientific">Culex pipiens pipiens</name>
    <name type="common">Northern house mosquito</name>
    <dbReference type="NCBI Taxonomy" id="38569"/>
    <lineage>
        <taxon>Eukaryota</taxon>
        <taxon>Metazoa</taxon>
        <taxon>Ecdysozoa</taxon>
        <taxon>Arthropoda</taxon>
        <taxon>Hexapoda</taxon>
        <taxon>Insecta</taxon>
        <taxon>Pterygota</taxon>
        <taxon>Neoptera</taxon>
        <taxon>Endopterygota</taxon>
        <taxon>Diptera</taxon>
        <taxon>Nematocera</taxon>
        <taxon>Culicoidea</taxon>
        <taxon>Culicidae</taxon>
        <taxon>Culicinae</taxon>
        <taxon>Culicini</taxon>
        <taxon>Culex</taxon>
        <taxon>Culex</taxon>
    </lineage>
</organism>
<dbReference type="Gene3D" id="3.30.230.10">
    <property type="match status" value="1"/>
</dbReference>
<keyword evidence="5" id="KW-1185">Reference proteome</keyword>
<gene>
    <name evidence="4" type="ORF">pipiens_000163</name>
</gene>
<evidence type="ECO:0000313" key="5">
    <source>
        <dbReference type="Proteomes" id="UP001562425"/>
    </source>
</evidence>
<feature type="transmembrane region" description="Helical" evidence="2">
    <location>
        <begin position="305"/>
        <end position="324"/>
    </location>
</feature>
<dbReference type="PANTHER" id="PTHR11161">
    <property type="entry name" value="O-ACYLTRANSFERASE"/>
    <property type="match status" value="1"/>
</dbReference>
<name>A0ABD1DNJ5_CULPP</name>
<feature type="transmembrane region" description="Helical" evidence="2">
    <location>
        <begin position="364"/>
        <end position="386"/>
    </location>
</feature>
<feature type="transmembrane region" description="Helical" evidence="2">
    <location>
        <begin position="395"/>
        <end position="414"/>
    </location>
</feature>
<dbReference type="Proteomes" id="UP001562425">
    <property type="component" value="Unassembled WGS sequence"/>
</dbReference>
<reference evidence="4 5" key="1">
    <citation type="submission" date="2024-05" db="EMBL/GenBank/DDBJ databases">
        <title>Culex pipiens pipiens assembly and annotation.</title>
        <authorList>
            <person name="Alout H."/>
            <person name="Durand T."/>
        </authorList>
    </citation>
    <scope>NUCLEOTIDE SEQUENCE [LARGE SCALE GENOMIC DNA]</scope>
    <source>
        <strain evidence="4">HA-2024</strain>
        <tissue evidence="4">Whole body</tissue>
    </source>
</reference>
<sequence>MPVRRGYWGNKIGKPHTVLCKVFGKCGYRPSAPQSGSHCAGPGPEEAAADGRYRGLRRSRETRNPGHQLHQSLRRFFRHVTLTHYSSDPRHYRRDVLELGVCLDQCDTIATEDRGDRTGRMKRCSESRVWNLYQLNSTAQILNCVSEEKLDRPSDSIDDVFSWVALGILSLVIMSTILDAKQPTFKDTLIIRSFSLSQNLKKLGSLNARSRQDLLFLDGARVLTMLAILLCHASIPMIRIPLKNPEQFEQQFESWWFPIAMAGNTYTVQLFFVIGGVVLAVNFLDHIKTHPQFQLTYLLDRIVNRLIRIVPVYAFVILFQASWYRSLKDGPIADRYKDHCTENWWTNLLFVNNYINTSEPCSQFTWYLGADFQLFLVGTSIMMVLWKFPHLLNKLITVMVAFALIVPAAFIYIYNLDATVMMIVRFVTEEIRTLEYYLRVYVTFESNAGNYFFGMIVGIVYHRLSEKAKKMQDLKGFKLIFLSATIFFLAMNGLTALLPRDQLPERSLLLAIFGSLLKCSWGLLVSCLMLYLALSPGCLFGSFLQHPSMLVASKLSYCVYVVQYTVVYGIYRNVTTPLMNGGFNTVLFTSAVLFVAVFAGLWLHLCVEVPCMTLLKPMLERISPKTHQKIQKKQLSEKSETVANEPTDF</sequence>
<feature type="transmembrane region" description="Helical" evidence="2">
    <location>
        <begin position="214"/>
        <end position="235"/>
    </location>
</feature>
<feature type="transmembrane region" description="Helical" evidence="2">
    <location>
        <begin position="476"/>
        <end position="498"/>
    </location>
</feature>
<feature type="transmembrane region" description="Helical" evidence="2">
    <location>
        <begin position="160"/>
        <end position="178"/>
    </location>
</feature>
<evidence type="ECO:0000313" key="4">
    <source>
        <dbReference type="EMBL" id="KAL1400492.1"/>
    </source>
</evidence>
<accession>A0ABD1DNJ5</accession>
<keyword evidence="2" id="KW-0472">Membrane</keyword>
<evidence type="ECO:0000259" key="3">
    <source>
        <dbReference type="Pfam" id="PF01757"/>
    </source>
</evidence>
<feature type="transmembrane region" description="Helical" evidence="2">
    <location>
        <begin position="591"/>
        <end position="615"/>
    </location>
</feature>
<dbReference type="InterPro" id="IPR014721">
    <property type="entry name" value="Ribsml_uS5_D2-typ_fold_subgr"/>
</dbReference>
<feature type="transmembrane region" description="Helical" evidence="2">
    <location>
        <begin position="255"/>
        <end position="284"/>
    </location>
</feature>
<dbReference type="PANTHER" id="PTHR11161:SF22">
    <property type="entry name" value="ACYLTRANSFERASE 3 DOMAIN-CONTAINING PROTEIN-RELATED"/>
    <property type="match status" value="1"/>
</dbReference>
<dbReference type="EMBL" id="JBEHCU010005232">
    <property type="protein sequence ID" value="KAL1400492.1"/>
    <property type="molecule type" value="Genomic_DNA"/>
</dbReference>
<feature type="domain" description="Acyltransferase 3" evidence="3">
    <location>
        <begin position="215"/>
        <end position="603"/>
    </location>
</feature>
<dbReference type="InterPro" id="IPR002656">
    <property type="entry name" value="Acyl_transf_3_dom"/>
</dbReference>
<keyword evidence="2" id="KW-0812">Transmembrane</keyword>
<feature type="non-terminal residue" evidence="4">
    <location>
        <position position="649"/>
    </location>
</feature>
<feature type="transmembrane region" description="Helical" evidence="2">
    <location>
        <begin position="555"/>
        <end position="571"/>
    </location>
</feature>
<dbReference type="Pfam" id="PF01757">
    <property type="entry name" value="Acyl_transf_3"/>
    <property type="match status" value="1"/>
</dbReference>
<feature type="transmembrane region" description="Helical" evidence="2">
    <location>
        <begin position="510"/>
        <end position="534"/>
    </location>
</feature>
<feature type="region of interest" description="Disordered" evidence="1">
    <location>
        <begin position="630"/>
        <end position="649"/>
    </location>
</feature>